<dbReference type="Proteomes" id="UP000308114">
    <property type="component" value="Unassembled WGS sequence"/>
</dbReference>
<proteinExistence type="predicted"/>
<accession>A0A4U2PVH3</accession>
<reference evidence="2 3" key="1">
    <citation type="submission" date="2018-01" db="EMBL/GenBank/DDBJ databases">
        <title>Bacillales members from the olive rhizosphere are effective biological control agents against Verticillium dahliae.</title>
        <authorList>
            <person name="Gomez-Lama C."/>
            <person name="Legarda G."/>
            <person name="Ruano-Rosa D."/>
            <person name="Pizarro-Tobias P."/>
            <person name="Valverde-Corredor A."/>
            <person name="Niqui J.L."/>
            <person name="Trivino J.C."/>
            <person name="Roca A."/>
            <person name="Mercado-Blanco J."/>
        </authorList>
    </citation>
    <scope>NUCLEOTIDE SEQUENCE [LARGE SCALE GENOMIC DNA]</scope>
    <source>
        <strain evidence="2 3">PIC167</strain>
    </source>
</reference>
<sequence length="295" mass="33444">MNRQAPIFSLEYLPLLIRLECKETTRFPAFLGSTLHGVTGWALLQHSESYAYLFENRRLGGAKQDIVNPYIIEPPRPKSVYYTGDQLCFKLVLLGDAIHYARHLVTSLAQVQRFGIGAERKIFELTDILHGNQYGLIWKQGQLDMNAATPENISVHALQDHASWCSIHMVTPVRIRRGGALVQEINFPTIIRSITRRIQTLTERYGGYMNTDISMKACELASHVRAVSAALYLNQMHRYSNRKKESVDWSGMLGTLTFEGELSPFTPWLNAARVLHIGRNSTLGCGQMDVVYRSM</sequence>
<evidence type="ECO:0000259" key="1">
    <source>
        <dbReference type="Pfam" id="PF10040"/>
    </source>
</evidence>
<dbReference type="Gene3D" id="3.30.70.1900">
    <property type="match status" value="1"/>
</dbReference>
<dbReference type="AlphaFoldDB" id="A0A4U2PVH3"/>
<comment type="caution">
    <text evidence="2">The sequence shown here is derived from an EMBL/GenBank/DDBJ whole genome shotgun (WGS) entry which is preliminary data.</text>
</comment>
<gene>
    <name evidence="2" type="ORF">C1I60_17195</name>
</gene>
<feature type="domain" description="CRISPR-associated protein Cas6 C-terminal" evidence="1">
    <location>
        <begin position="167"/>
        <end position="287"/>
    </location>
</feature>
<dbReference type="EMBL" id="PNXQ01000015">
    <property type="protein sequence ID" value="TKH42540.1"/>
    <property type="molecule type" value="Genomic_DNA"/>
</dbReference>
<name>A0A4U2PVH3_9BACL</name>
<dbReference type="RefSeq" id="WP_137062835.1">
    <property type="nucleotide sequence ID" value="NZ_PNXQ01000015.1"/>
</dbReference>
<dbReference type="Pfam" id="PF10040">
    <property type="entry name" value="CRISPR_Cas6"/>
    <property type="match status" value="1"/>
</dbReference>
<dbReference type="InterPro" id="IPR019267">
    <property type="entry name" value="CRISPR-assoc_Cas6_C"/>
</dbReference>
<evidence type="ECO:0000313" key="3">
    <source>
        <dbReference type="Proteomes" id="UP000308114"/>
    </source>
</evidence>
<evidence type="ECO:0000313" key="2">
    <source>
        <dbReference type="EMBL" id="TKH42540.1"/>
    </source>
</evidence>
<protein>
    <recommendedName>
        <fullName evidence="1">CRISPR-associated protein Cas6 C-terminal domain-containing protein</fullName>
    </recommendedName>
</protein>
<organism evidence="2 3">
    <name type="scientific">Paenibacillus terrae</name>
    <dbReference type="NCBI Taxonomy" id="159743"/>
    <lineage>
        <taxon>Bacteria</taxon>
        <taxon>Bacillati</taxon>
        <taxon>Bacillota</taxon>
        <taxon>Bacilli</taxon>
        <taxon>Bacillales</taxon>
        <taxon>Paenibacillaceae</taxon>
        <taxon>Paenibacillus</taxon>
    </lineage>
</organism>